<keyword evidence="6" id="KW-1185">Reference proteome</keyword>
<evidence type="ECO:0000256" key="3">
    <source>
        <dbReference type="SAM" id="MobiDB-lite"/>
    </source>
</evidence>
<keyword evidence="2" id="KW-0175">Coiled coil</keyword>
<accession>A0A2P6NJ71</accession>
<evidence type="ECO:0000256" key="2">
    <source>
        <dbReference type="SAM" id="Coils"/>
    </source>
</evidence>
<dbReference type="InterPro" id="IPR014741">
    <property type="entry name" value="Adaptor_Cbl_EF_hand-like"/>
</dbReference>
<proteinExistence type="predicted"/>
<reference evidence="5 6" key="1">
    <citation type="journal article" date="2018" name="Genome Biol. Evol.">
        <title>Multiple Roots of Fruiting Body Formation in Amoebozoa.</title>
        <authorList>
            <person name="Hillmann F."/>
            <person name="Forbes G."/>
            <person name="Novohradska S."/>
            <person name="Ferling I."/>
            <person name="Riege K."/>
            <person name="Groth M."/>
            <person name="Westermann M."/>
            <person name="Marz M."/>
            <person name="Spaller T."/>
            <person name="Winckler T."/>
            <person name="Schaap P."/>
            <person name="Glockner G."/>
        </authorList>
    </citation>
    <scope>NUCLEOTIDE SEQUENCE [LARGE SCALE GENOMIC DNA]</scope>
    <source>
        <strain evidence="5 6">Jena</strain>
    </source>
</reference>
<dbReference type="EMBL" id="MDYQ01000071">
    <property type="protein sequence ID" value="PRP84013.1"/>
    <property type="molecule type" value="Genomic_DNA"/>
</dbReference>
<sequence>MDEHIRSLKTACNASAHTLSRLSSSGGSNVYDEYIDVLRYAAEVDGQRVTDVKGIMELKERAVSFHDLLAEDESIIRFISNPRLRKTYDIHVSNLFKCAHRLLNYQTEGIVARVFGQQEAGGRAFWEDNFRDNFMVRFDAFCKRLEVLTKVALDSEEVKQLQYVTDYNQTGCISVHRFATMLNAFGPLTQCLHNINDLFSKHYFYGYMTQREAEELLSDEPSSFLVRFDLSRCDCVVISSNVTGSVKHYAVSFVASQRRVAVWSEEEGRVVERESIGQFVTESNLGRPYISDIPRMKCFYGDVLTHEVLAGKPDGTYLLRLSSKRGFYAVSFLISNGALQHRLVEKKSDVAQLEEEIKKQAEAAIIPMTASSIVTRRRTASGAEPKSVYVDTRHTPIPHPTPVRRAATTEDTPPPTPNHPRHSPETFRVAQTTSPLLSKSPPLTETPSIASVYIRTVIPNRPMSPPKLELEKSGGSFVSPTGQVTYITAETIRQRITGNVSPRREIASWSPNEAQRQMQGAGGSFIRAQPQSLMGMTRRSTDMNPATNVKTEELRSTMVATPSTMPTVPSTMVAAPTVTPTMPSTMPAAGTEIVTPQRMQQLEQKVKELSDSLSATVQSCLDAITQMSTRQMEESVRQREVTAALQDALNQNRMLAQRVEYLEQRMTKGHPYQNVAY</sequence>
<comment type="caution">
    <text evidence="5">The sequence shown here is derived from an EMBL/GenBank/DDBJ whole genome shotgun (WGS) entry which is preliminary data.</text>
</comment>
<evidence type="ECO:0000256" key="1">
    <source>
        <dbReference type="PROSITE-ProRule" id="PRU00191"/>
    </source>
</evidence>
<dbReference type="InParanoid" id="A0A2P6NJ71"/>
<feature type="domain" description="SH2" evidence="4">
    <location>
        <begin position="203"/>
        <end position="280"/>
    </location>
</feature>
<dbReference type="InterPro" id="IPR000980">
    <property type="entry name" value="SH2"/>
</dbReference>
<protein>
    <submittedName>
        <fullName evidence="5">Mucin-5AC-like</fullName>
    </submittedName>
</protein>
<organism evidence="5 6">
    <name type="scientific">Planoprotostelium fungivorum</name>
    <dbReference type="NCBI Taxonomy" id="1890364"/>
    <lineage>
        <taxon>Eukaryota</taxon>
        <taxon>Amoebozoa</taxon>
        <taxon>Evosea</taxon>
        <taxon>Variosea</taxon>
        <taxon>Cavosteliida</taxon>
        <taxon>Cavosteliaceae</taxon>
        <taxon>Planoprotostelium</taxon>
    </lineage>
</organism>
<dbReference type="GO" id="GO:0005509">
    <property type="term" value="F:calcium ion binding"/>
    <property type="evidence" value="ECO:0007669"/>
    <property type="project" value="InterPro"/>
</dbReference>
<dbReference type="Pfam" id="PF02761">
    <property type="entry name" value="Cbl_N2"/>
    <property type="match status" value="1"/>
</dbReference>
<evidence type="ECO:0000313" key="5">
    <source>
        <dbReference type="EMBL" id="PRP84013.1"/>
    </source>
</evidence>
<evidence type="ECO:0000313" key="6">
    <source>
        <dbReference type="Proteomes" id="UP000241769"/>
    </source>
</evidence>
<name>A0A2P6NJ71_9EUKA</name>
<dbReference type="Gene3D" id="1.10.238.10">
    <property type="entry name" value="EF-hand"/>
    <property type="match status" value="1"/>
</dbReference>
<gene>
    <name evidence="5" type="ORF">PROFUN_08610</name>
</gene>
<dbReference type="SUPFAM" id="SSF55550">
    <property type="entry name" value="SH2 domain"/>
    <property type="match status" value="2"/>
</dbReference>
<dbReference type="InterPro" id="IPR036860">
    <property type="entry name" value="SH2_dom_sf"/>
</dbReference>
<dbReference type="AlphaFoldDB" id="A0A2P6NJ71"/>
<feature type="coiled-coil region" evidence="2">
    <location>
        <begin position="336"/>
        <end position="363"/>
    </location>
</feature>
<dbReference type="PROSITE" id="PS50001">
    <property type="entry name" value="SH2"/>
    <property type="match status" value="1"/>
</dbReference>
<evidence type="ECO:0000259" key="4">
    <source>
        <dbReference type="PROSITE" id="PS50001"/>
    </source>
</evidence>
<dbReference type="CDD" id="cd00173">
    <property type="entry name" value="SH2"/>
    <property type="match status" value="1"/>
</dbReference>
<dbReference type="Gene3D" id="3.30.505.10">
    <property type="entry name" value="SH2 domain"/>
    <property type="match status" value="1"/>
</dbReference>
<keyword evidence="1" id="KW-0727">SH2 domain</keyword>
<dbReference type="Pfam" id="PF00017">
    <property type="entry name" value="SH2"/>
    <property type="match status" value="1"/>
</dbReference>
<dbReference type="Proteomes" id="UP000241769">
    <property type="component" value="Unassembled WGS sequence"/>
</dbReference>
<feature type="region of interest" description="Disordered" evidence="3">
    <location>
        <begin position="376"/>
        <end position="429"/>
    </location>
</feature>